<evidence type="ECO:0000256" key="4">
    <source>
        <dbReference type="ARBA" id="ARBA00022525"/>
    </source>
</evidence>
<name>A0ABD3E7A0_9LAMI</name>
<feature type="signal peptide" evidence="6">
    <location>
        <begin position="1"/>
        <end position="26"/>
    </location>
</feature>
<proteinExistence type="inferred from homology"/>
<evidence type="ECO:0000313" key="7">
    <source>
        <dbReference type="EMBL" id="KAL3650331.1"/>
    </source>
</evidence>
<evidence type="ECO:0000256" key="5">
    <source>
        <dbReference type="ARBA" id="ARBA00022729"/>
    </source>
</evidence>
<comment type="similarity">
    <text evidence="2 6">Belongs to the plant self-incompatibility (S1) protein family.</text>
</comment>
<evidence type="ECO:0000256" key="1">
    <source>
        <dbReference type="ARBA" id="ARBA00004613"/>
    </source>
</evidence>
<protein>
    <recommendedName>
        <fullName evidence="6">S-protein homolog</fullName>
    </recommendedName>
</protein>
<dbReference type="GO" id="GO:0060320">
    <property type="term" value="P:rejection of self pollen"/>
    <property type="evidence" value="ECO:0007669"/>
    <property type="project" value="UniProtKB-KW"/>
</dbReference>
<evidence type="ECO:0000256" key="6">
    <source>
        <dbReference type="RuleBase" id="RU367044"/>
    </source>
</evidence>
<dbReference type="GO" id="GO:0005576">
    <property type="term" value="C:extracellular region"/>
    <property type="evidence" value="ECO:0007669"/>
    <property type="project" value="UniProtKB-SubCell"/>
</dbReference>
<dbReference type="PANTHER" id="PTHR31232:SF42">
    <property type="entry name" value="S-PROTEIN HOMOLOG"/>
    <property type="match status" value="1"/>
</dbReference>
<feature type="chain" id="PRO_5044530587" description="S-protein homolog" evidence="6">
    <location>
        <begin position="27"/>
        <end position="155"/>
    </location>
</feature>
<dbReference type="InterPro" id="IPR010264">
    <property type="entry name" value="Self-incomp_S1"/>
</dbReference>
<dbReference type="AlphaFoldDB" id="A0ABD3E7A0"/>
<evidence type="ECO:0000313" key="8">
    <source>
        <dbReference type="Proteomes" id="UP001632038"/>
    </source>
</evidence>
<comment type="subcellular location">
    <subcellularLocation>
        <location evidence="1 6">Secreted</location>
    </subcellularLocation>
</comment>
<accession>A0ABD3E7A0</accession>
<comment type="caution">
    <text evidence="7">The sequence shown here is derived from an EMBL/GenBank/DDBJ whole genome shotgun (WGS) entry which is preliminary data.</text>
</comment>
<keyword evidence="3 6" id="KW-0713">Self-incompatibility</keyword>
<evidence type="ECO:0000256" key="3">
    <source>
        <dbReference type="ARBA" id="ARBA00022471"/>
    </source>
</evidence>
<dbReference type="Pfam" id="PF05938">
    <property type="entry name" value="Self-incomp_S1"/>
    <property type="match status" value="1"/>
</dbReference>
<organism evidence="7 8">
    <name type="scientific">Castilleja foliolosa</name>
    <dbReference type="NCBI Taxonomy" id="1961234"/>
    <lineage>
        <taxon>Eukaryota</taxon>
        <taxon>Viridiplantae</taxon>
        <taxon>Streptophyta</taxon>
        <taxon>Embryophyta</taxon>
        <taxon>Tracheophyta</taxon>
        <taxon>Spermatophyta</taxon>
        <taxon>Magnoliopsida</taxon>
        <taxon>eudicotyledons</taxon>
        <taxon>Gunneridae</taxon>
        <taxon>Pentapetalae</taxon>
        <taxon>asterids</taxon>
        <taxon>lamiids</taxon>
        <taxon>Lamiales</taxon>
        <taxon>Orobanchaceae</taxon>
        <taxon>Pedicularideae</taxon>
        <taxon>Castillejinae</taxon>
        <taxon>Castilleja</taxon>
    </lineage>
</organism>
<gene>
    <name evidence="7" type="ORF">CASFOL_006734</name>
</gene>
<dbReference type="PANTHER" id="PTHR31232">
    <property type="match status" value="1"/>
</dbReference>
<evidence type="ECO:0000256" key="2">
    <source>
        <dbReference type="ARBA" id="ARBA00005581"/>
    </source>
</evidence>
<sequence>MKSNINQKMLCFTIGIVLLIISNMMASSEASTRMLIFDKTRVVLQNQVRNSNALIHCWSSEDDLGLQELAYNATFSWHFRVNFSLSTKFVCDIKTKIGSGKYTVYDEYAGQVSGKYCFWAITKDRGPCMLVKGQPQDKFCQGWQHPNSIADAPNY</sequence>
<dbReference type="Proteomes" id="UP001632038">
    <property type="component" value="Unassembled WGS sequence"/>
</dbReference>
<reference evidence="8" key="1">
    <citation type="journal article" date="2024" name="IScience">
        <title>Strigolactones Initiate the Formation of Haustorium-like Structures in Castilleja.</title>
        <authorList>
            <person name="Buerger M."/>
            <person name="Peterson D."/>
            <person name="Chory J."/>
        </authorList>
    </citation>
    <scope>NUCLEOTIDE SEQUENCE [LARGE SCALE GENOMIC DNA]</scope>
</reference>
<keyword evidence="5 6" id="KW-0732">Signal</keyword>
<keyword evidence="4 6" id="KW-0964">Secreted</keyword>
<keyword evidence="8" id="KW-1185">Reference proteome</keyword>
<dbReference type="EMBL" id="JAVIJP010000007">
    <property type="protein sequence ID" value="KAL3650331.1"/>
    <property type="molecule type" value="Genomic_DNA"/>
</dbReference>